<dbReference type="Pfam" id="PF01447">
    <property type="entry name" value="Peptidase_M4"/>
    <property type="match status" value="1"/>
</dbReference>
<organism evidence="10 11">
    <name type="scientific">[Empedobacter] haloabium</name>
    <dbReference type="NCBI Taxonomy" id="592317"/>
    <lineage>
        <taxon>Bacteria</taxon>
        <taxon>Pseudomonadati</taxon>
        <taxon>Pseudomonadota</taxon>
        <taxon>Betaproteobacteria</taxon>
        <taxon>Burkholderiales</taxon>
        <taxon>Oxalobacteraceae</taxon>
        <taxon>Telluria group</taxon>
        <taxon>Telluria group incertae sedis</taxon>
    </lineage>
</organism>
<dbReference type="PANTHER" id="PTHR43579">
    <property type="match status" value="1"/>
</dbReference>
<dbReference type="EMBL" id="CP136508">
    <property type="protein sequence ID" value="WUR10893.1"/>
    <property type="molecule type" value="Genomic_DNA"/>
</dbReference>
<dbReference type="InterPro" id="IPR052759">
    <property type="entry name" value="Metalloprotease_M4"/>
</dbReference>
<dbReference type="Gene3D" id="3.10.170.10">
    <property type="match status" value="1"/>
</dbReference>
<protein>
    <recommendedName>
        <fullName evidence="7">Neutral metalloproteinase</fullName>
        <ecNumber evidence="7">3.4.24.-</ecNumber>
    </recommendedName>
</protein>
<dbReference type="EC" id="3.4.24.-" evidence="7"/>
<evidence type="ECO:0000256" key="1">
    <source>
        <dbReference type="ARBA" id="ARBA00009388"/>
    </source>
</evidence>
<feature type="domain" description="Peptidase M4 C-terminal" evidence="9">
    <location>
        <begin position="189"/>
        <end position="359"/>
    </location>
</feature>
<dbReference type="SUPFAM" id="SSF55486">
    <property type="entry name" value="Metalloproteases ('zincins'), catalytic domain"/>
    <property type="match status" value="1"/>
</dbReference>
<evidence type="ECO:0000259" key="9">
    <source>
        <dbReference type="Pfam" id="PF02868"/>
    </source>
</evidence>
<keyword evidence="7" id="KW-0964">Secreted</keyword>
<evidence type="ECO:0000313" key="11">
    <source>
        <dbReference type="Proteomes" id="UP000321323"/>
    </source>
</evidence>
<evidence type="ECO:0000256" key="4">
    <source>
        <dbReference type="ARBA" id="ARBA00022801"/>
    </source>
</evidence>
<dbReference type="InterPro" id="IPR023612">
    <property type="entry name" value="Peptidase_M4"/>
</dbReference>
<keyword evidence="2 7" id="KW-0645">Protease</keyword>
<proteinExistence type="inferred from homology"/>
<sequence length="360" mass="38758">MCNQTTPHRHSLYCIMPPYLLAAIAKNGTAAQRAFAIDTLSADFSFRTFRATSAIAQATAPRARIAVMPGTEPVLKRTIYTAKNKQTLPGDVVRAEGAAATGDAAVDEAYDGLGATYDLFFKEFNRNSIDDAGMPLHATVHYGKDYDNAFWNGSQMVFGDGDQTLFKRFTASLDVIGHELTHGVTEVEAALAYQGQSGALNESMSDVFGSLVKQYKLGQSADQADWLIGADLFAEPGPTRLALRSMKAPGTAYDDPVLGKDPQPAHMKDYVHTVEDNGGVHINSGIPNKAFYLAASAIGGNAWDDAGRIWYEALLDARLKPNATFKQFAKLTQASADKLHGADSTQSKAVTQAWKDVGVL</sequence>
<comment type="similarity">
    <text evidence="1 7">Belongs to the peptidase M4 family.</text>
</comment>
<dbReference type="CDD" id="cd09597">
    <property type="entry name" value="M4_TLP"/>
    <property type="match status" value="1"/>
</dbReference>
<evidence type="ECO:0000313" key="10">
    <source>
        <dbReference type="EMBL" id="WUR10893.1"/>
    </source>
</evidence>
<evidence type="ECO:0000256" key="6">
    <source>
        <dbReference type="ARBA" id="ARBA00023049"/>
    </source>
</evidence>
<evidence type="ECO:0000256" key="5">
    <source>
        <dbReference type="ARBA" id="ARBA00022833"/>
    </source>
</evidence>
<keyword evidence="4 7" id="KW-0378">Hydrolase</keyword>
<dbReference type="Pfam" id="PF02868">
    <property type="entry name" value="Peptidase_M4_C"/>
    <property type="match status" value="1"/>
</dbReference>
<dbReference type="Gene3D" id="1.10.390.10">
    <property type="entry name" value="Neutral Protease Domain 2"/>
    <property type="match status" value="1"/>
</dbReference>
<reference evidence="10 11" key="1">
    <citation type="journal article" date="2019" name="Int. J. Syst. Evol. Microbiol.">
        <title>The Draft Whole-Genome Sequence of the Antibiotic Producer Empedobacter haloabium ATCC 31962 Provides Indications for Its Taxonomic Reclassification.</title>
        <authorList>
            <person name="Miess H."/>
            <person name="Arlt P."/>
            <person name="Apel A.K."/>
            <person name="Weber T."/>
            <person name="Nieselt K."/>
            <person name="Hanssen F."/>
            <person name="Czemmel S."/>
            <person name="Nahnsen S."/>
            <person name="Gross H."/>
        </authorList>
    </citation>
    <scope>NUCLEOTIDE SEQUENCE [LARGE SCALE GENOMIC DNA]</scope>
    <source>
        <strain evidence="10 11">ATCC 31962</strain>
    </source>
</reference>
<evidence type="ECO:0000256" key="7">
    <source>
        <dbReference type="RuleBase" id="RU366073"/>
    </source>
</evidence>
<dbReference type="Proteomes" id="UP000321323">
    <property type="component" value="Chromosome"/>
</dbReference>
<keyword evidence="11" id="KW-1185">Reference proteome</keyword>
<comment type="function">
    <text evidence="7">Extracellular zinc metalloprotease.</text>
</comment>
<dbReference type="InterPro" id="IPR013856">
    <property type="entry name" value="Peptidase_M4_domain"/>
</dbReference>
<dbReference type="InterPro" id="IPR027268">
    <property type="entry name" value="Peptidase_M4/M1_CTD_sf"/>
</dbReference>
<evidence type="ECO:0000259" key="8">
    <source>
        <dbReference type="Pfam" id="PF01447"/>
    </source>
</evidence>
<feature type="domain" description="Peptidase M4" evidence="8">
    <location>
        <begin position="79"/>
        <end position="186"/>
    </location>
</feature>
<accession>A0ABZ1UFE1</accession>
<dbReference type="PRINTS" id="PR00730">
    <property type="entry name" value="THERMOLYSIN"/>
</dbReference>
<comment type="subcellular location">
    <subcellularLocation>
        <location evidence="7">Secreted</location>
    </subcellularLocation>
</comment>
<keyword evidence="3" id="KW-0479">Metal-binding</keyword>
<keyword evidence="6 7" id="KW-0482">Metalloprotease</keyword>
<keyword evidence="5 7" id="KW-0862">Zinc</keyword>
<gene>
    <name evidence="10" type="ORF">E7V67_014285</name>
</gene>
<comment type="cofactor">
    <cofactor evidence="7">
        <name>Zn(2+)</name>
        <dbReference type="ChEBI" id="CHEBI:29105"/>
    </cofactor>
</comment>
<evidence type="ECO:0000256" key="3">
    <source>
        <dbReference type="ARBA" id="ARBA00022723"/>
    </source>
</evidence>
<dbReference type="InterPro" id="IPR001570">
    <property type="entry name" value="Peptidase_M4_C_domain"/>
</dbReference>
<dbReference type="PANTHER" id="PTHR43579:SF1">
    <property type="entry name" value="NEUTRAL METALLOPROTEINASE"/>
    <property type="match status" value="1"/>
</dbReference>
<name>A0ABZ1UFE1_9BURK</name>
<evidence type="ECO:0000256" key="2">
    <source>
        <dbReference type="ARBA" id="ARBA00022670"/>
    </source>
</evidence>